<reference evidence="1 2" key="1">
    <citation type="submission" date="2024-09" db="EMBL/GenBank/DDBJ databases">
        <authorList>
            <person name="Sun Q."/>
            <person name="Mori K."/>
        </authorList>
    </citation>
    <scope>NUCLEOTIDE SEQUENCE [LARGE SCALE GENOMIC DNA]</scope>
    <source>
        <strain evidence="1 2">NCAIM B.01794</strain>
    </source>
</reference>
<keyword evidence="2" id="KW-1185">Reference proteome</keyword>
<proteinExistence type="predicted"/>
<dbReference type="EMBL" id="JBHLSS010000004">
    <property type="protein sequence ID" value="MFC0708308.1"/>
    <property type="molecule type" value="Genomic_DNA"/>
</dbReference>
<comment type="caution">
    <text evidence="1">The sequence shown here is derived from an EMBL/GenBank/DDBJ whole genome shotgun (WGS) entry which is preliminary data.</text>
</comment>
<evidence type="ECO:0000313" key="2">
    <source>
        <dbReference type="Proteomes" id="UP001589891"/>
    </source>
</evidence>
<protein>
    <submittedName>
        <fullName evidence="1">Uncharacterized protein</fullName>
    </submittedName>
</protein>
<name>A0ABV6SFJ5_AZOPA</name>
<gene>
    <name evidence="1" type="ORF">ACFFGX_01380</name>
</gene>
<evidence type="ECO:0000313" key="1">
    <source>
        <dbReference type="EMBL" id="MFC0708308.1"/>
    </source>
</evidence>
<dbReference type="Proteomes" id="UP001589891">
    <property type="component" value="Unassembled WGS sequence"/>
</dbReference>
<accession>A0ABV6SFJ5</accession>
<sequence length="154" mass="17190">MKVFFGQIYGEAGVSFPFSHHMQAWLGAQLSELATPNTEFLNMYGADFALMVRISARTNCTENQIKGPTVFKKTKDVEYTLFLPYDAIVAADEGCRAAVRFLLNGIQQIFTLAHIDAADFESRMAFIEEQVCSDEAMLKKPWSVAFPKRGSSST</sequence>
<organism evidence="1 2">
    <name type="scientific">Azorhizophilus paspali</name>
    <name type="common">Azotobacter paspali</name>
    <dbReference type="NCBI Taxonomy" id="69963"/>
    <lineage>
        <taxon>Bacteria</taxon>
        <taxon>Pseudomonadati</taxon>
        <taxon>Pseudomonadota</taxon>
        <taxon>Gammaproteobacteria</taxon>
        <taxon>Pseudomonadales</taxon>
        <taxon>Pseudomonadaceae</taxon>
        <taxon>Azorhizophilus</taxon>
    </lineage>
</organism>
<dbReference type="RefSeq" id="WP_376942159.1">
    <property type="nucleotide sequence ID" value="NZ_CP171449.1"/>
</dbReference>